<dbReference type="InterPro" id="IPR011335">
    <property type="entry name" value="Restrct_endonuc-II-like"/>
</dbReference>
<evidence type="ECO:0008006" key="3">
    <source>
        <dbReference type="Google" id="ProtNLM"/>
    </source>
</evidence>
<sequence length="109" mass="12520">MLTDRQLQTYTLEEFLELDLLEDGEYELINGILVPMAQPSGKHENLRTGLLVSLFWLKPNTALRAVFNWMKYVGCRGAFSVRPYQCHVRNRESLLDLTVERIMGFGAGI</sequence>
<name>A0A9X5I6E3_9CYAN</name>
<protein>
    <recommendedName>
        <fullName evidence="3">Restriction endonuclease domain-containing protein</fullName>
    </recommendedName>
</protein>
<evidence type="ECO:0000313" key="2">
    <source>
        <dbReference type="Proteomes" id="UP000031532"/>
    </source>
</evidence>
<dbReference type="Gene3D" id="3.90.1570.10">
    <property type="entry name" value="tt1808, chain A"/>
    <property type="match status" value="1"/>
</dbReference>
<accession>A0A9X5I6E3</accession>
<reference evidence="1 2" key="1">
    <citation type="journal article" date="2015" name="Genome Announc.">
        <title>Draft Genome Sequence of the Terrestrial Cyanobacterium Scytonema millei VB511283, Isolated from Eastern India.</title>
        <authorList>
            <person name="Sen D."/>
            <person name="Chandrababunaidu M.M."/>
            <person name="Singh D."/>
            <person name="Sanghi N."/>
            <person name="Ghorai A."/>
            <person name="Mishra G.P."/>
            <person name="Madduluri M."/>
            <person name="Adhikary S.P."/>
            <person name="Tripathy S."/>
        </authorList>
    </citation>
    <scope>NUCLEOTIDE SEQUENCE [LARGE SCALE GENOMIC DNA]</scope>
    <source>
        <strain evidence="1 2">VB511283</strain>
    </source>
</reference>
<organism evidence="1 2">
    <name type="scientific">Scytonema millei VB511283</name>
    <dbReference type="NCBI Taxonomy" id="1245923"/>
    <lineage>
        <taxon>Bacteria</taxon>
        <taxon>Bacillati</taxon>
        <taxon>Cyanobacteriota</taxon>
        <taxon>Cyanophyceae</taxon>
        <taxon>Nostocales</taxon>
        <taxon>Scytonemataceae</taxon>
        <taxon>Scytonema</taxon>
    </lineage>
</organism>
<dbReference type="EMBL" id="JTJC03000005">
    <property type="protein sequence ID" value="NHC36437.1"/>
    <property type="molecule type" value="Genomic_DNA"/>
</dbReference>
<dbReference type="AlphaFoldDB" id="A0A9X5I6E3"/>
<dbReference type="Proteomes" id="UP000031532">
    <property type="component" value="Unassembled WGS sequence"/>
</dbReference>
<dbReference type="InterPro" id="IPR012296">
    <property type="entry name" value="Nuclease_put_TT1808"/>
</dbReference>
<dbReference type="RefSeq" id="WP_039716101.1">
    <property type="nucleotide sequence ID" value="NZ_JTJC03000005.1"/>
</dbReference>
<comment type="caution">
    <text evidence="1">The sequence shown here is derived from an EMBL/GenBank/DDBJ whole genome shotgun (WGS) entry which is preliminary data.</text>
</comment>
<keyword evidence="2" id="KW-1185">Reference proteome</keyword>
<evidence type="ECO:0000313" key="1">
    <source>
        <dbReference type="EMBL" id="NHC36437.1"/>
    </source>
</evidence>
<dbReference type="SUPFAM" id="SSF52980">
    <property type="entry name" value="Restriction endonuclease-like"/>
    <property type="match status" value="1"/>
</dbReference>
<gene>
    <name evidence="1" type="ORF">QH73_0017615</name>
</gene>
<proteinExistence type="predicted"/>